<evidence type="ECO:0000256" key="7">
    <source>
        <dbReference type="ARBA" id="ARBA00023136"/>
    </source>
</evidence>
<dbReference type="EMBL" id="CXST01000001">
    <property type="protein sequence ID" value="CTQ43943.1"/>
    <property type="molecule type" value="Genomic_DNA"/>
</dbReference>
<comment type="subcellular location">
    <subcellularLocation>
        <location evidence="1 9">Cell inner membrane</location>
        <topology evidence="1 9">Multi-pass membrane protein</topology>
    </subcellularLocation>
</comment>
<dbReference type="InterPro" id="IPR055348">
    <property type="entry name" value="DctQ"/>
</dbReference>
<comment type="function">
    <text evidence="9">Part of the tripartite ATP-independent periplasmic (TRAP) transport system.</text>
</comment>
<evidence type="ECO:0000256" key="8">
    <source>
        <dbReference type="ARBA" id="ARBA00038436"/>
    </source>
</evidence>
<feature type="transmembrane region" description="Helical" evidence="9">
    <location>
        <begin position="99"/>
        <end position="118"/>
    </location>
</feature>
<protein>
    <recommendedName>
        <fullName evidence="9">TRAP transporter small permease protein</fullName>
    </recommendedName>
</protein>
<feature type="transmembrane region" description="Helical" evidence="9">
    <location>
        <begin position="66"/>
        <end position="87"/>
    </location>
</feature>
<evidence type="ECO:0000256" key="5">
    <source>
        <dbReference type="ARBA" id="ARBA00022692"/>
    </source>
</evidence>
<dbReference type="AlphaFoldDB" id="A0A0M6Y306"/>
<feature type="transmembrane region" description="Helical" evidence="9">
    <location>
        <begin position="139"/>
        <end position="161"/>
    </location>
</feature>
<dbReference type="PANTHER" id="PTHR35011">
    <property type="entry name" value="2,3-DIKETO-L-GULONATE TRAP TRANSPORTER SMALL PERMEASE PROTEIN YIAM"/>
    <property type="match status" value="1"/>
</dbReference>
<keyword evidence="12" id="KW-1185">Reference proteome</keyword>
<evidence type="ECO:0000256" key="3">
    <source>
        <dbReference type="ARBA" id="ARBA00022475"/>
    </source>
</evidence>
<evidence type="ECO:0000259" key="10">
    <source>
        <dbReference type="Pfam" id="PF04290"/>
    </source>
</evidence>
<dbReference type="GO" id="GO:0022857">
    <property type="term" value="F:transmembrane transporter activity"/>
    <property type="evidence" value="ECO:0007669"/>
    <property type="project" value="UniProtKB-UniRule"/>
</dbReference>
<dbReference type="InterPro" id="IPR007387">
    <property type="entry name" value="TRAP_DctQ"/>
</dbReference>
<evidence type="ECO:0000256" key="9">
    <source>
        <dbReference type="RuleBase" id="RU369079"/>
    </source>
</evidence>
<feature type="domain" description="Tripartite ATP-independent periplasmic transporters DctQ component" evidence="10">
    <location>
        <begin position="73"/>
        <end position="207"/>
    </location>
</feature>
<sequence>MLFTGAAAYWIPDLRSAPSGMTSVGMPDLKFRQAESLKGQKNREATLMEKLADALERVNSVIGNTLCWAALLMLLLQFTIVLLRYVFGYSFIFLDEGVLYFHAAIFMLGAGYTFLVNAHVRVDIFYARNSERAQAWIDIFGHLFLLTPALVVLIWFSWPSVRGSWAILEGPISVGGIPASFLLKSLIPAYCVLLLIQGVAAFIRDVQKLKGVSA</sequence>
<evidence type="ECO:0000256" key="4">
    <source>
        <dbReference type="ARBA" id="ARBA00022519"/>
    </source>
</evidence>
<evidence type="ECO:0000313" key="12">
    <source>
        <dbReference type="Proteomes" id="UP000048926"/>
    </source>
</evidence>
<gene>
    <name evidence="11" type="ORF">LAL4801_02385</name>
</gene>
<dbReference type="PANTHER" id="PTHR35011:SF4">
    <property type="entry name" value="SLL1102 PROTEIN"/>
    <property type="match status" value="1"/>
</dbReference>
<proteinExistence type="inferred from homology"/>
<keyword evidence="2 9" id="KW-0813">Transport</keyword>
<organism evidence="11 12">
    <name type="scientific">Roseibium aggregatum</name>
    <dbReference type="NCBI Taxonomy" id="187304"/>
    <lineage>
        <taxon>Bacteria</taxon>
        <taxon>Pseudomonadati</taxon>
        <taxon>Pseudomonadota</taxon>
        <taxon>Alphaproteobacteria</taxon>
        <taxon>Hyphomicrobiales</taxon>
        <taxon>Stappiaceae</taxon>
        <taxon>Roseibium</taxon>
    </lineage>
</organism>
<accession>A0A0M6Y306</accession>
<dbReference type="Pfam" id="PF04290">
    <property type="entry name" value="DctQ"/>
    <property type="match status" value="1"/>
</dbReference>
<name>A0A0M6Y306_9HYPH</name>
<keyword evidence="3" id="KW-1003">Cell membrane</keyword>
<reference evidence="12" key="1">
    <citation type="submission" date="2015-07" db="EMBL/GenBank/DDBJ databases">
        <authorList>
            <person name="Rodrigo-Torres Lidia"/>
            <person name="Arahal R.David."/>
        </authorList>
    </citation>
    <scope>NUCLEOTIDE SEQUENCE [LARGE SCALE GENOMIC DNA]</scope>
    <source>
        <strain evidence="12">CECT 4801</strain>
    </source>
</reference>
<feature type="transmembrane region" description="Helical" evidence="9">
    <location>
        <begin position="181"/>
        <end position="203"/>
    </location>
</feature>
<keyword evidence="7 9" id="KW-0472">Membrane</keyword>
<evidence type="ECO:0000256" key="1">
    <source>
        <dbReference type="ARBA" id="ARBA00004429"/>
    </source>
</evidence>
<evidence type="ECO:0000256" key="2">
    <source>
        <dbReference type="ARBA" id="ARBA00022448"/>
    </source>
</evidence>
<dbReference type="GO" id="GO:0005886">
    <property type="term" value="C:plasma membrane"/>
    <property type="evidence" value="ECO:0007669"/>
    <property type="project" value="UniProtKB-SubCell"/>
</dbReference>
<comment type="similarity">
    <text evidence="8 9">Belongs to the TRAP transporter small permease family.</text>
</comment>
<keyword evidence="4 9" id="KW-0997">Cell inner membrane</keyword>
<evidence type="ECO:0000256" key="6">
    <source>
        <dbReference type="ARBA" id="ARBA00022989"/>
    </source>
</evidence>
<comment type="subunit">
    <text evidence="9">The complex comprises the extracytoplasmic solute receptor protein and the two transmembrane proteins.</text>
</comment>
<evidence type="ECO:0000313" key="11">
    <source>
        <dbReference type="EMBL" id="CTQ43943.1"/>
    </source>
</evidence>
<dbReference type="STRING" id="187304.B0E33_17545"/>
<keyword evidence="5 9" id="KW-0812">Transmembrane</keyword>
<dbReference type="Proteomes" id="UP000048926">
    <property type="component" value="Unassembled WGS sequence"/>
</dbReference>
<keyword evidence="6 9" id="KW-1133">Transmembrane helix</keyword>